<evidence type="ECO:0000313" key="2">
    <source>
        <dbReference type="EMBL" id="OZM57790.1"/>
    </source>
</evidence>
<dbReference type="Proteomes" id="UP000217083">
    <property type="component" value="Unassembled WGS sequence"/>
</dbReference>
<organism evidence="2 3">
    <name type="scientific">Lottiidibacillus patelloidae</name>
    <dbReference type="NCBI Taxonomy" id="2670334"/>
    <lineage>
        <taxon>Bacteria</taxon>
        <taxon>Bacillati</taxon>
        <taxon>Bacillota</taxon>
        <taxon>Bacilli</taxon>
        <taxon>Bacillales</taxon>
        <taxon>Bacillaceae</taxon>
        <taxon>Lottiidibacillus</taxon>
    </lineage>
</organism>
<keyword evidence="1" id="KW-0472">Membrane</keyword>
<feature type="transmembrane region" description="Helical" evidence="1">
    <location>
        <begin position="185"/>
        <end position="205"/>
    </location>
</feature>
<dbReference type="RefSeq" id="WP_094922906.1">
    <property type="nucleotide sequence ID" value="NZ_NPIA01000002.1"/>
</dbReference>
<dbReference type="AlphaFoldDB" id="A0A263BVQ6"/>
<feature type="transmembrane region" description="Helical" evidence="1">
    <location>
        <begin position="152"/>
        <end position="173"/>
    </location>
</feature>
<dbReference type="EMBL" id="NPIA01000002">
    <property type="protein sequence ID" value="OZM57790.1"/>
    <property type="molecule type" value="Genomic_DNA"/>
</dbReference>
<feature type="transmembrane region" description="Helical" evidence="1">
    <location>
        <begin position="23"/>
        <end position="46"/>
    </location>
</feature>
<comment type="caution">
    <text evidence="2">The sequence shown here is derived from an EMBL/GenBank/DDBJ whole genome shotgun (WGS) entry which is preliminary data.</text>
</comment>
<keyword evidence="3" id="KW-1185">Reference proteome</keyword>
<sequence>MSLTKVKVFDVAVKQYLYKMKAYMWFIFSLIPLHVLALLLSLNGVATSGSGNNYVSIKMKLYSNEIFIIFTLLWILFGGVTLTTKAYRTSDFTFVSNRLSSNLSNIMYLFTLSVIGSITCFLSGYLLRSIAYFINTDELIINEAITYTASELFWGISVTALYLCLLGAIGYAFGMLVQFFKPFAFLLPALLFWSLLFTGGNNAVIKFVEFLVLETSFFIFTIKITTLLLALFSFSFLISNRLEVR</sequence>
<keyword evidence="1" id="KW-0812">Transmembrane</keyword>
<gene>
    <name evidence="2" type="ORF">CIB95_05335</name>
</gene>
<evidence type="ECO:0000256" key="1">
    <source>
        <dbReference type="SAM" id="Phobius"/>
    </source>
</evidence>
<accession>A0A263BVQ6</accession>
<reference evidence="2 3" key="2">
    <citation type="submission" date="2017-09" db="EMBL/GenBank/DDBJ databases">
        <title>Bacillus patelloidae sp. nov., isolated from the intestinal tract of a marine limpet.</title>
        <authorList>
            <person name="Liu R."/>
            <person name="Dong C."/>
            <person name="Shao Z."/>
        </authorList>
    </citation>
    <scope>NUCLEOTIDE SEQUENCE [LARGE SCALE GENOMIC DNA]</scope>
    <source>
        <strain evidence="2 3">SA5d-4</strain>
    </source>
</reference>
<evidence type="ECO:0000313" key="3">
    <source>
        <dbReference type="Proteomes" id="UP000217083"/>
    </source>
</evidence>
<keyword evidence="1" id="KW-1133">Transmembrane helix</keyword>
<feature type="transmembrane region" description="Helical" evidence="1">
    <location>
        <begin position="66"/>
        <end position="87"/>
    </location>
</feature>
<feature type="transmembrane region" description="Helical" evidence="1">
    <location>
        <begin position="217"/>
        <end position="238"/>
    </location>
</feature>
<reference evidence="3" key="1">
    <citation type="submission" date="2017-08" db="EMBL/GenBank/DDBJ databases">
        <authorList>
            <person name="Huang Z."/>
        </authorList>
    </citation>
    <scope>NUCLEOTIDE SEQUENCE [LARGE SCALE GENOMIC DNA]</scope>
    <source>
        <strain evidence="3">SA5d-4</strain>
    </source>
</reference>
<proteinExistence type="predicted"/>
<name>A0A263BVQ6_9BACI</name>
<feature type="transmembrane region" description="Helical" evidence="1">
    <location>
        <begin position="108"/>
        <end position="132"/>
    </location>
</feature>
<protein>
    <submittedName>
        <fullName evidence="2">Uncharacterized protein</fullName>
    </submittedName>
</protein>